<keyword evidence="2" id="KW-0547">Nucleotide-binding</keyword>
<evidence type="ECO:0000256" key="2">
    <source>
        <dbReference type="ARBA" id="ARBA00022741"/>
    </source>
</evidence>
<protein>
    <submittedName>
        <fullName evidence="5">ABC transporter ATP-binding protein</fullName>
    </submittedName>
</protein>
<dbReference type="SUPFAM" id="SSF52540">
    <property type="entry name" value="P-loop containing nucleoside triphosphate hydrolases"/>
    <property type="match status" value="1"/>
</dbReference>
<evidence type="ECO:0000313" key="5">
    <source>
        <dbReference type="EMBL" id="QKD81596.1"/>
    </source>
</evidence>
<dbReference type="InterPro" id="IPR050763">
    <property type="entry name" value="ABC_transporter_ATP-binding"/>
</dbReference>
<dbReference type="PROSITE" id="PS50893">
    <property type="entry name" value="ABC_TRANSPORTER_2"/>
    <property type="match status" value="1"/>
</dbReference>
<keyword evidence="6" id="KW-1185">Reference proteome</keyword>
<dbReference type="RefSeq" id="WP_172353996.1">
    <property type="nucleotide sequence ID" value="NZ_CP053661.1"/>
</dbReference>
<dbReference type="InterPro" id="IPR003439">
    <property type="entry name" value="ABC_transporter-like_ATP-bd"/>
</dbReference>
<evidence type="ECO:0000256" key="1">
    <source>
        <dbReference type="ARBA" id="ARBA00022448"/>
    </source>
</evidence>
<dbReference type="Proteomes" id="UP000505210">
    <property type="component" value="Chromosome"/>
</dbReference>
<proteinExistence type="predicted"/>
<dbReference type="PROSITE" id="PS00211">
    <property type="entry name" value="ABC_TRANSPORTER_1"/>
    <property type="match status" value="1"/>
</dbReference>
<gene>
    <name evidence="5" type="ORF">HPC62_04810</name>
</gene>
<dbReference type="SMART" id="SM00382">
    <property type="entry name" value="AAA"/>
    <property type="match status" value="1"/>
</dbReference>
<keyword evidence="3 5" id="KW-0067">ATP-binding</keyword>
<dbReference type="Gene3D" id="3.40.50.300">
    <property type="entry name" value="P-loop containing nucleotide triphosphate hydrolases"/>
    <property type="match status" value="1"/>
</dbReference>
<evidence type="ECO:0000256" key="3">
    <source>
        <dbReference type="ARBA" id="ARBA00022840"/>
    </source>
</evidence>
<dbReference type="GO" id="GO:0016887">
    <property type="term" value="F:ATP hydrolysis activity"/>
    <property type="evidence" value="ECO:0007669"/>
    <property type="project" value="InterPro"/>
</dbReference>
<dbReference type="CDD" id="cd03263">
    <property type="entry name" value="ABC_subfamily_A"/>
    <property type="match status" value="1"/>
</dbReference>
<dbReference type="InterPro" id="IPR027417">
    <property type="entry name" value="P-loop_NTPase"/>
</dbReference>
<dbReference type="PANTHER" id="PTHR42711">
    <property type="entry name" value="ABC TRANSPORTER ATP-BINDING PROTEIN"/>
    <property type="match status" value="1"/>
</dbReference>
<dbReference type="InterPro" id="IPR003593">
    <property type="entry name" value="AAA+_ATPase"/>
</dbReference>
<evidence type="ECO:0000313" key="6">
    <source>
        <dbReference type="Proteomes" id="UP000505210"/>
    </source>
</evidence>
<dbReference type="PANTHER" id="PTHR42711:SF16">
    <property type="entry name" value="ABC TRANSPORTER ATP-BINDING PROTEIN"/>
    <property type="match status" value="1"/>
</dbReference>
<dbReference type="InterPro" id="IPR017871">
    <property type="entry name" value="ABC_transporter-like_CS"/>
</dbReference>
<dbReference type="AlphaFoldDB" id="A0A6M8BC16"/>
<dbReference type="KEGG" id="theu:HPC62_04810"/>
<evidence type="ECO:0000259" key="4">
    <source>
        <dbReference type="PROSITE" id="PS50893"/>
    </source>
</evidence>
<feature type="domain" description="ABC transporter" evidence="4">
    <location>
        <begin position="2"/>
        <end position="229"/>
    </location>
</feature>
<reference evidence="5 6" key="1">
    <citation type="submission" date="2020-05" db="EMBL/GenBank/DDBJ databases">
        <title>Complete genome sequence of of a novel Thermoleptolyngbya strain isolated from hot springs of Ganzi, Sichuan China.</title>
        <authorList>
            <person name="Tang J."/>
            <person name="Daroch M."/>
            <person name="Li L."/>
            <person name="Waleron K."/>
            <person name="Waleron M."/>
            <person name="Waleron M."/>
        </authorList>
    </citation>
    <scope>NUCLEOTIDE SEQUENCE [LARGE SCALE GENOMIC DNA]</scope>
    <source>
        <strain evidence="5 6">PKUAC-SCTA183</strain>
    </source>
</reference>
<keyword evidence="1" id="KW-0813">Transport</keyword>
<name>A0A6M8BC16_9CYAN</name>
<accession>A0A6M8BC16</accession>
<dbReference type="EMBL" id="CP053661">
    <property type="protein sequence ID" value="QKD81596.1"/>
    <property type="molecule type" value="Genomic_DNA"/>
</dbReference>
<sequence length="323" mass="35957">MLHLETLTKTYGDRPVLQDLTLDVRPGEVYGLLGPNGAGKTTTINLICNLLQPDSGRITIDGIPVSDATKRLIGIVPQENLLYRSLTCAENLDFFARIYAVPREKRDLRIANCLAAVNLLDRANSPVETLSGGMQRRLSLAIALVHQPRLVILDEPTTGLDIEARYELWELIRRLRDQGITTLLTTHLLEEAERLCHRIGILKGGRLLAEGTLAELRHYVPAQEVVLVQTTEEERAIARAQQLGFPCRRYGNDLTFWLPAYLDMQDIIACFEGISLDSVCRQPVGLSHIYMEVTQLGTAPVSLAAGDSPKDRFANRLPVDLSR</sequence>
<dbReference type="GO" id="GO:0005524">
    <property type="term" value="F:ATP binding"/>
    <property type="evidence" value="ECO:0007669"/>
    <property type="project" value="UniProtKB-KW"/>
</dbReference>
<dbReference type="Pfam" id="PF00005">
    <property type="entry name" value="ABC_tran"/>
    <property type="match status" value="1"/>
</dbReference>
<organism evidence="5 6">
    <name type="scientific">Thermoleptolyngbya sichuanensis A183</name>
    <dbReference type="NCBI Taxonomy" id="2737172"/>
    <lineage>
        <taxon>Bacteria</taxon>
        <taxon>Bacillati</taxon>
        <taxon>Cyanobacteriota</taxon>
        <taxon>Cyanophyceae</taxon>
        <taxon>Oculatellales</taxon>
        <taxon>Oculatellaceae</taxon>
        <taxon>Thermoleptolyngbya</taxon>
        <taxon>Thermoleptolyngbya sichuanensis</taxon>
    </lineage>
</organism>